<evidence type="ECO:0000313" key="1">
    <source>
        <dbReference type="EMBL" id="ASV73752.1"/>
    </source>
</evidence>
<dbReference type="Proteomes" id="UP000215086">
    <property type="component" value="Chromosome"/>
</dbReference>
<accession>A0A286RCR0</accession>
<gene>
    <name evidence="1" type="ORF">THTE_1150</name>
</gene>
<proteinExistence type="predicted"/>
<protein>
    <submittedName>
        <fullName evidence="1">Uncharacterized protein</fullName>
    </submittedName>
</protein>
<reference evidence="1 2" key="1">
    <citation type="journal article" name="Front. Microbiol.">
        <title>Sugar Metabolism of the First Thermophilic Planctomycete Thermogutta terrifontis: Comparative Genomic and Transcriptomic Approaches.</title>
        <authorList>
            <person name="Elcheninov A.G."/>
            <person name="Menzel P."/>
            <person name="Gudbergsdottir S.R."/>
            <person name="Slesarev A.I."/>
            <person name="Kadnikov V.V."/>
            <person name="Krogh A."/>
            <person name="Bonch-Osmolovskaya E.A."/>
            <person name="Peng X."/>
            <person name="Kublanov I.V."/>
        </authorList>
    </citation>
    <scope>NUCLEOTIDE SEQUENCE [LARGE SCALE GENOMIC DNA]</scope>
    <source>
        <strain evidence="1 2">R1</strain>
    </source>
</reference>
<dbReference type="KEGG" id="ttf:THTE_1150"/>
<dbReference type="AlphaFoldDB" id="A0A286RCR0"/>
<sequence>MELIQAGDIPEWTRLFECPINFTPPDAVAACVAFPQSAHALVVWTPWERTTLPSSPFFPGQILLPVS</sequence>
<evidence type="ECO:0000313" key="2">
    <source>
        <dbReference type="Proteomes" id="UP000215086"/>
    </source>
</evidence>
<dbReference type="EMBL" id="CP018477">
    <property type="protein sequence ID" value="ASV73752.1"/>
    <property type="molecule type" value="Genomic_DNA"/>
</dbReference>
<name>A0A286RCR0_9BACT</name>
<keyword evidence="2" id="KW-1185">Reference proteome</keyword>
<organism evidence="1 2">
    <name type="scientific">Thermogutta terrifontis</name>
    <dbReference type="NCBI Taxonomy" id="1331910"/>
    <lineage>
        <taxon>Bacteria</taxon>
        <taxon>Pseudomonadati</taxon>
        <taxon>Planctomycetota</taxon>
        <taxon>Planctomycetia</taxon>
        <taxon>Pirellulales</taxon>
        <taxon>Thermoguttaceae</taxon>
        <taxon>Thermogutta</taxon>
    </lineage>
</organism>